<dbReference type="Proteomes" id="UP000265703">
    <property type="component" value="Unassembled WGS sequence"/>
</dbReference>
<dbReference type="AlphaFoldDB" id="A0A397SZ79"/>
<gene>
    <name evidence="1" type="ORF">C1645_825313</name>
</gene>
<accession>A0A397SZ79</accession>
<protein>
    <submittedName>
        <fullName evidence="1">Uncharacterized protein</fullName>
    </submittedName>
</protein>
<dbReference type="OrthoDB" id="2433592at2759"/>
<name>A0A397SZ79_9GLOM</name>
<dbReference type="STRING" id="658196.A0A397SZ79"/>
<comment type="caution">
    <text evidence="1">The sequence shown here is derived from an EMBL/GenBank/DDBJ whole genome shotgun (WGS) entry which is preliminary data.</text>
</comment>
<dbReference type="EMBL" id="QKYT01000232">
    <property type="protein sequence ID" value="RIA89127.1"/>
    <property type="molecule type" value="Genomic_DNA"/>
</dbReference>
<proteinExistence type="predicted"/>
<sequence>MLKRGYENLIIITNNNKKEFSLTSPNSFDRACFGDINELQTVKSDKTASNAATLLHEITRTDIGFYKEPDIINEEIVNQVVSAIGKARYRSINIKDILKYIVFKLINNGILNITYPIINLRILENGRNVGNLETNWKITKTMEQLNSDYTAYKGHQQIPLFNMISLDHWLVDELHIMLRITDHL</sequence>
<keyword evidence="2" id="KW-1185">Reference proteome</keyword>
<organism evidence="1 2">
    <name type="scientific">Glomus cerebriforme</name>
    <dbReference type="NCBI Taxonomy" id="658196"/>
    <lineage>
        <taxon>Eukaryota</taxon>
        <taxon>Fungi</taxon>
        <taxon>Fungi incertae sedis</taxon>
        <taxon>Mucoromycota</taxon>
        <taxon>Glomeromycotina</taxon>
        <taxon>Glomeromycetes</taxon>
        <taxon>Glomerales</taxon>
        <taxon>Glomeraceae</taxon>
        <taxon>Glomus</taxon>
    </lineage>
</organism>
<reference evidence="1 2" key="1">
    <citation type="submission" date="2018-06" db="EMBL/GenBank/DDBJ databases">
        <title>Comparative genomics reveals the genomic features of Rhizophagus irregularis, R. cerebriforme, R. diaphanum and Gigaspora rosea, and their symbiotic lifestyle signature.</title>
        <authorList>
            <person name="Morin E."/>
            <person name="San Clemente H."/>
            <person name="Chen E.C.H."/>
            <person name="De La Providencia I."/>
            <person name="Hainaut M."/>
            <person name="Kuo A."/>
            <person name="Kohler A."/>
            <person name="Murat C."/>
            <person name="Tang N."/>
            <person name="Roy S."/>
            <person name="Loubradou J."/>
            <person name="Henrissat B."/>
            <person name="Grigoriev I.V."/>
            <person name="Corradi N."/>
            <person name="Roux C."/>
            <person name="Martin F.M."/>
        </authorList>
    </citation>
    <scope>NUCLEOTIDE SEQUENCE [LARGE SCALE GENOMIC DNA]</scope>
    <source>
        <strain evidence="1 2">DAOM 227022</strain>
    </source>
</reference>
<evidence type="ECO:0000313" key="1">
    <source>
        <dbReference type="EMBL" id="RIA89127.1"/>
    </source>
</evidence>
<evidence type="ECO:0000313" key="2">
    <source>
        <dbReference type="Proteomes" id="UP000265703"/>
    </source>
</evidence>